<dbReference type="AlphaFoldDB" id="A0AAD9AAW7"/>
<feature type="region of interest" description="Disordered" evidence="1">
    <location>
        <begin position="57"/>
        <end position="112"/>
    </location>
</feature>
<keyword evidence="3" id="KW-1185">Reference proteome</keyword>
<accession>A0AAD9AAW7</accession>
<evidence type="ECO:0000313" key="3">
    <source>
        <dbReference type="Proteomes" id="UP001243330"/>
    </source>
</evidence>
<gene>
    <name evidence="2" type="ORF">CCHR01_15213</name>
</gene>
<reference evidence="2" key="1">
    <citation type="submission" date="2023-01" db="EMBL/GenBank/DDBJ databases">
        <title>Colletotrichum chrysophilum M932 genome sequence.</title>
        <authorList>
            <person name="Baroncelli R."/>
        </authorList>
    </citation>
    <scope>NUCLEOTIDE SEQUENCE</scope>
    <source>
        <strain evidence="2">M932</strain>
    </source>
</reference>
<comment type="caution">
    <text evidence="2">The sequence shown here is derived from an EMBL/GenBank/DDBJ whole genome shotgun (WGS) entry which is preliminary data.</text>
</comment>
<protein>
    <submittedName>
        <fullName evidence="2">Uncharacterized protein</fullName>
    </submittedName>
</protein>
<organism evidence="2 3">
    <name type="scientific">Colletotrichum chrysophilum</name>
    <dbReference type="NCBI Taxonomy" id="1836956"/>
    <lineage>
        <taxon>Eukaryota</taxon>
        <taxon>Fungi</taxon>
        <taxon>Dikarya</taxon>
        <taxon>Ascomycota</taxon>
        <taxon>Pezizomycotina</taxon>
        <taxon>Sordariomycetes</taxon>
        <taxon>Hypocreomycetidae</taxon>
        <taxon>Glomerellales</taxon>
        <taxon>Glomerellaceae</taxon>
        <taxon>Colletotrichum</taxon>
        <taxon>Colletotrichum gloeosporioides species complex</taxon>
    </lineage>
</organism>
<name>A0AAD9AAW7_9PEZI</name>
<evidence type="ECO:0000313" key="2">
    <source>
        <dbReference type="EMBL" id="KAK1842149.1"/>
    </source>
</evidence>
<dbReference type="EMBL" id="JAQOWY010000431">
    <property type="protein sequence ID" value="KAK1842149.1"/>
    <property type="molecule type" value="Genomic_DNA"/>
</dbReference>
<evidence type="ECO:0000256" key="1">
    <source>
        <dbReference type="SAM" id="MobiDB-lite"/>
    </source>
</evidence>
<proteinExistence type="predicted"/>
<sequence length="159" mass="16757">MDSIAAILCAWRLNPCTRALASSVQRSRNGNHGPRSGEELLETPRAALWDWAGEAGNARRREQIRQRNGPLTGLSADAQEKQNTGRQGMEGMEGSEGRRGGEEEETLKEAPTTKGWLAAISADCEACNCWAVPPCGKRLALPASVGDDVGDGGGGAGDP</sequence>
<dbReference type="Proteomes" id="UP001243330">
    <property type="component" value="Unassembled WGS sequence"/>
</dbReference>